<accession>A0ABY7MBD5</accession>
<dbReference type="Gene3D" id="1.10.101.10">
    <property type="entry name" value="PGBD-like superfamily/PGBD"/>
    <property type="match status" value="1"/>
</dbReference>
<evidence type="ECO:0000313" key="2">
    <source>
        <dbReference type="EMBL" id="WBL75590.1"/>
    </source>
</evidence>
<dbReference type="RefSeq" id="WP_270160412.1">
    <property type="nucleotide sequence ID" value="NZ_CP089391.1"/>
</dbReference>
<dbReference type="EMBL" id="CP089391">
    <property type="protein sequence ID" value="WBL75590.1"/>
    <property type="molecule type" value="Genomic_DNA"/>
</dbReference>
<evidence type="ECO:0000313" key="3">
    <source>
        <dbReference type="Proteomes" id="UP001179614"/>
    </source>
</evidence>
<organism evidence="2 3">
    <name type="scientific">Bradyrhizobium xenonodulans</name>
    <dbReference type="NCBI Taxonomy" id="2736875"/>
    <lineage>
        <taxon>Bacteria</taxon>
        <taxon>Pseudomonadati</taxon>
        <taxon>Pseudomonadota</taxon>
        <taxon>Alphaproteobacteria</taxon>
        <taxon>Hyphomicrobiales</taxon>
        <taxon>Nitrobacteraceae</taxon>
        <taxon>Bradyrhizobium</taxon>
    </lineage>
</organism>
<dbReference type="SUPFAM" id="SSF47090">
    <property type="entry name" value="PGBD-like"/>
    <property type="match status" value="1"/>
</dbReference>
<dbReference type="InterPro" id="IPR013423">
    <property type="entry name" value="CHP02594"/>
</dbReference>
<feature type="domain" description="Peptidoglycan binding-like" evidence="1">
    <location>
        <begin position="18"/>
        <end position="72"/>
    </location>
</feature>
<gene>
    <name evidence="2" type="ORF">I3J27_21390</name>
</gene>
<dbReference type="InterPro" id="IPR002477">
    <property type="entry name" value="Peptidoglycan-bd-like"/>
</dbReference>
<dbReference type="InterPro" id="IPR036366">
    <property type="entry name" value="PGBDSf"/>
</dbReference>
<dbReference type="InterPro" id="IPR036365">
    <property type="entry name" value="PGBD-like_sf"/>
</dbReference>
<keyword evidence="3" id="KW-1185">Reference proteome</keyword>
<protein>
    <submittedName>
        <fullName evidence="2">TIGR02594 family protein</fullName>
    </submittedName>
</protein>
<dbReference type="NCBIfam" id="TIGR02594">
    <property type="entry name" value="TIGR02594 family protein"/>
    <property type="match status" value="1"/>
</dbReference>
<name>A0ABY7MBD5_9BRAD</name>
<evidence type="ECO:0000259" key="1">
    <source>
        <dbReference type="Pfam" id="PF01471"/>
    </source>
</evidence>
<dbReference type="Proteomes" id="UP001179614">
    <property type="component" value="Chromosome"/>
</dbReference>
<dbReference type="Pfam" id="PF01471">
    <property type="entry name" value="PG_binding_1"/>
    <property type="match status" value="1"/>
</dbReference>
<proteinExistence type="predicted"/>
<reference evidence="2" key="1">
    <citation type="submission" date="2021-12" db="EMBL/GenBank/DDBJ databases">
        <title>Bradyrhizobium xenonodulans sp. nov.</title>
        <authorList>
            <person name="Claassens R."/>
            <person name="Venter S.N."/>
            <person name="Beukes C.W."/>
            <person name="Stepkowski T."/>
            <person name="Steenkamp E.T."/>
        </authorList>
    </citation>
    <scope>NUCLEOTIDE SEQUENCE</scope>
    <source>
        <strain evidence="2">14AB</strain>
    </source>
</reference>
<sequence>MTLAALVAAGPLRMGAFGPAVQSIQLALKARGYPLTGTGYFGPQTDTAVEDCQRKAGLPPTGIVDAATAALLDQPVATAKAAPAPLWLAVSLSHLGLKEGAGNIDNRELVADIQTVAKDYQHDATPWCAGWVSYCLAKAGEKPSSQPLWALSYADTRNQPVVRLGGPAVGAIAVKTRNGGGHVTFVAGRTRGGALVCCGGNQNDEVNNSPYSPDVFVGFFWPKGAALPAVTAIDTLPIVNAAGKPVSSET</sequence>